<gene>
    <name evidence="2" type="ORF">CPB83DRAFT_857573</name>
</gene>
<reference evidence="2" key="1">
    <citation type="submission" date="2020-11" db="EMBL/GenBank/DDBJ databases">
        <authorList>
            <consortium name="DOE Joint Genome Institute"/>
            <person name="Ahrendt S."/>
            <person name="Riley R."/>
            <person name="Andreopoulos W."/>
            <person name="Labutti K."/>
            <person name="Pangilinan J."/>
            <person name="Ruiz-Duenas F.J."/>
            <person name="Barrasa J.M."/>
            <person name="Sanchez-Garcia M."/>
            <person name="Camarero S."/>
            <person name="Miyauchi S."/>
            <person name="Serrano A."/>
            <person name="Linde D."/>
            <person name="Babiker R."/>
            <person name="Drula E."/>
            <person name="Ayuso-Fernandez I."/>
            <person name="Pacheco R."/>
            <person name="Padilla G."/>
            <person name="Ferreira P."/>
            <person name="Barriuso J."/>
            <person name="Kellner H."/>
            <person name="Castanera R."/>
            <person name="Alfaro M."/>
            <person name="Ramirez L."/>
            <person name="Pisabarro A.G."/>
            <person name="Kuo A."/>
            <person name="Tritt A."/>
            <person name="Lipzen A."/>
            <person name="He G."/>
            <person name="Yan M."/>
            <person name="Ng V."/>
            <person name="Cullen D."/>
            <person name="Martin F."/>
            <person name="Rosso M.-N."/>
            <person name="Henrissat B."/>
            <person name="Hibbett D."/>
            <person name="Martinez A.T."/>
            <person name="Grigoriev I.V."/>
        </authorList>
    </citation>
    <scope>NUCLEOTIDE SEQUENCE</scope>
    <source>
        <strain evidence="2">CBS 506.95</strain>
    </source>
</reference>
<evidence type="ECO:0000256" key="1">
    <source>
        <dbReference type="SAM" id="SignalP"/>
    </source>
</evidence>
<keyword evidence="3" id="KW-1185">Reference proteome</keyword>
<keyword evidence="1" id="KW-0732">Signal</keyword>
<evidence type="ECO:0008006" key="4">
    <source>
        <dbReference type="Google" id="ProtNLM"/>
    </source>
</evidence>
<comment type="caution">
    <text evidence="2">The sequence shown here is derived from an EMBL/GenBank/DDBJ whole genome shotgun (WGS) entry which is preliminary data.</text>
</comment>
<protein>
    <recommendedName>
        <fullName evidence="4">Secreted protein</fullName>
    </recommendedName>
</protein>
<name>A0A9P6JMZ9_9AGAR</name>
<evidence type="ECO:0000313" key="3">
    <source>
        <dbReference type="Proteomes" id="UP000807306"/>
    </source>
</evidence>
<accession>A0A9P6JMZ9</accession>
<proteinExistence type="predicted"/>
<feature type="signal peptide" evidence="1">
    <location>
        <begin position="1"/>
        <end position="21"/>
    </location>
</feature>
<dbReference type="AlphaFoldDB" id="A0A9P6JMZ9"/>
<sequence length="111" mass="12519">MNSCSLYLSVSLAFILESSSGINYTTRRIHATHAISWKTFVRLKLELLVSMWRRKRRLAIREEGAITSSGNMPQSSSLRMTEMERLGALLVCSHLPAEAYRANAVHNPNLV</sequence>
<organism evidence="2 3">
    <name type="scientific">Crepidotus variabilis</name>
    <dbReference type="NCBI Taxonomy" id="179855"/>
    <lineage>
        <taxon>Eukaryota</taxon>
        <taxon>Fungi</taxon>
        <taxon>Dikarya</taxon>
        <taxon>Basidiomycota</taxon>
        <taxon>Agaricomycotina</taxon>
        <taxon>Agaricomycetes</taxon>
        <taxon>Agaricomycetidae</taxon>
        <taxon>Agaricales</taxon>
        <taxon>Agaricineae</taxon>
        <taxon>Crepidotaceae</taxon>
        <taxon>Crepidotus</taxon>
    </lineage>
</organism>
<feature type="chain" id="PRO_5040125459" description="Secreted protein" evidence="1">
    <location>
        <begin position="22"/>
        <end position="111"/>
    </location>
</feature>
<evidence type="ECO:0000313" key="2">
    <source>
        <dbReference type="EMBL" id="KAF9526651.1"/>
    </source>
</evidence>
<dbReference type="Proteomes" id="UP000807306">
    <property type="component" value="Unassembled WGS sequence"/>
</dbReference>
<dbReference type="EMBL" id="MU157869">
    <property type="protein sequence ID" value="KAF9526651.1"/>
    <property type="molecule type" value="Genomic_DNA"/>
</dbReference>